<name>A0ABT9FPB5_9BACL</name>
<evidence type="ECO:0000256" key="3">
    <source>
        <dbReference type="ARBA" id="ARBA00012438"/>
    </source>
</evidence>
<dbReference type="InterPro" id="IPR005467">
    <property type="entry name" value="His_kinase_dom"/>
</dbReference>
<dbReference type="SMART" id="SM00387">
    <property type="entry name" value="HATPase_c"/>
    <property type="match status" value="1"/>
</dbReference>
<keyword evidence="6" id="KW-0808">Transferase</keyword>
<organism evidence="17 18">
    <name type="scientific">Paenibacillus zeirhizosphaerae</name>
    <dbReference type="NCBI Taxonomy" id="2987519"/>
    <lineage>
        <taxon>Bacteria</taxon>
        <taxon>Bacillati</taxon>
        <taxon>Bacillota</taxon>
        <taxon>Bacilli</taxon>
        <taxon>Bacillales</taxon>
        <taxon>Paenibacillaceae</taxon>
        <taxon>Paenibacillus</taxon>
    </lineage>
</organism>
<evidence type="ECO:0000256" key="11">
    <source>
        <dbReference type="ARBA" id="ARBA00022989"/>
    </source>
</evidence>
<dbReference type="Proteomes" id="UP001241848">
    <property type="component" value="Unassembled WGS sequence"/>
</dbReference>
<keyword evidence="10" id="KW-0067">ATP-binding</keyword>
<dbReference type="SMART" id="SM00304">
    <property type="entry name" value="HAMP"/>
    <property type="match status" value="1"/>
</dbReference>
<evidence type="ECO:0000256" key="7">
    <source>
        <dbReference type="ARBA" id="ARBA00022692"/>
    </source>
</evidence>
<feature type="transmembrane region" description="Helical" evidence="14">
    <location>
        <begin position="304"/>
        <end position="325"/>
    </location>
</feature>
<evidence type="ECO:0000256" key="14">
    <source>
        <dbReference type="SAM" id="Phobius"/>
    </source>
</evidence>
<evidence type="ECO:0000256" key="10">
    <source>
        <dbReference type="ARBA" id="ARBA00022840"/>
    </source>
</evidence>
<evidence type="ECO:0000256" key="1">
    <source>
        <dbReference type="ARBA" id="ARBA00000085"/>
    </source>
</evidence>
<evidence type="ECO:0000313" key="17">
    <source>
        <dbReference type="EMBL" id="MDP4096572.1"/>
    </source>
</evidence>
<protein>
    <recommendedName>
        <fullName evidence="3">histidine kinase</fullName>
        <ecNumber evidence="3">2.7.13.3</ecNumber>
    </recommendedName>
</protein>
<dbReference type="PROSITE" id="PS50885">
    <property type="entry name" value="HAMP"/>
    <property type="match status" value="1"/>
</dbReference>
<comment type="subcellular location">
    <subcellularLocation>
        <location evidence="2">Cell membrane</location>
        <topology evidence="2">Multi-pass membrane protein</topology>
    </subcellularLocation>
</comment>
<dbReference type="Gene3D" id="3.30.450.20">
    <property type="entry name" value="PAS domain"/>
    <property type="match status" value="1"/>
</dbReference>
<evidence type="ECO:0000256" key="6">
    <source>
        <dbReference type="ARBA" id="ARBA00022679"/>
    </source>
</evidence>
<keyword evidence="7 14" id="KW-0812">Transmembrane</keyword>
<evidence type="ECO:0000256" key="9">
    <source>
        <dbReference type="ARBA" id="ARBA00022777"/>
    </source>
</evidence>
<comment type="catalytic activity">
    <reaction evidence="1">
        <text>ATP + protein L-histidine = ADP + protein N-phospho-L-histidine.</text>
        <dbReference type="EC" id="2.7.13.3"/>
    </reaction>
</comment>
<keyword evidence="5" id="KW-0597">Phosphoprotein</keyword>
<dbReference type="PANTHER" id="PTHR34220">
    <property type="entry name" value="SENSOR HISTIDINE KINASE YPDA"/>
    <property type="match status" value="1"/>
</dbReference>
<dbReference type="EC" id="2.7.13.3" evidence="3"/>
<dbReference type="InterPro" id="IPR036890">
    <property type="entry name" value="HATPase_C_sf"/>
</dbReference>
<sequence length="602" mass="68313">MKLTGLWAGPLGRLRTMIRTLPLRSIRFLISLSFALLTVFIVLIVSGLLYNKFSSTAEENAFLNIQQIIEQVSYNLEIYVEGMVGIYEVAGERIAAAEDISDSKLHEQLSAVLGTRQDVVSFALFTPKGEMVLDMPDRPLQRNTNLTSQTWFESALRGERGMSFSPPHIQNLFPSQYKWVVSMSGQVAYRQGGEIKKGILLVDVNFRTIDDLSKRVSLGKRGYVYIIDSQGNIVYHPQQQLIYAGLKYENIEPVLSYSYGKYIDDSTGEERLITVKTVNPIGWKIVGVAFPEEILTTKQELNKFIIWFLAAVLMAVLILSVLVSARISKPIQRLEKAVRKIEEGDLYSPIEVRGADEIEQLSGSFNRMLTRIRELMEQSIREQEAKRKSELDVLQAQINPHFLYNTLNTVIRLAERGHNDEVVKAITSLSKFFRISLSKGKQIISLGDELEHVRHYLIIQKVRYKERFDYTIEANEELQQYQCLKLILQPIVENAIVHGIEEMADKGSIRIRMRADGEDILIIVSDNGLGMREETLERILTGEHRSEKGSGVGVANVHKRIRLYYGEKYGLHFESEPEEGTTVTIRIPALPLEDAAPGRYGA</sequence>
<evidence type="ECO:0000256" key="5">
    <source>
        <dbReference type="ARBA" id="ARBA00022553"/>
    </source>
</evidence>
<feature type="transmembrane region" description="Helical" evidence="14">
    <location>
        <begin position="28"/>
        <end position="50"/>
    </location>
</feature>
<dbReference type="InterPro" id="IPR033479">
    <property type="entry name" value="dCache_1"/>
</dbReference>
<keyword evidence="13 14" id="KW-0472">Membrane</keyword>
<dbReference type="InterPro" id="IPR004358">
    <property type="entry name" value="Sig_transdc_His_kin-like_C"/>
</dbReference>
<evidence type="ECO:0000259" key="15">
    <source>
        <dbReference type="PROSITE" id="PS50109"/>
    </source>
</evidence>
<dbReference type="Gene3D" id="3.30.565.10">
    <property type="entry name" value="Histidine kinase-like ATPase, C-terminal domain"/>
    <property type="match status" value="1"/>
</dbReference>
<dbReference type="InterPro" id="IPR003660">
    <property type="entry name" value="HAMP_dom"/>
</dbReference>
<dbReference type="PANTHER" id="PTHR34220:SF7">
    <property type="entry name" value="SENSOR HISTIDINE KINASE YPDA"/>
    <property type="match status" value="1"/>
</dbReference>
<evidence type="ECO:0000256" key="8">
    <source>
        <dbReference type="ARBA" id="ARBA00022741"/>
    </source>
</evidence>
<keyword evidence="11 14" id="KW-1133">Transmembrane helix</keyword>
<dbReference type="SUPFAM" id="SSF158472">
    <property type="entry name" value="HAMP domain-like"/>
    <property type="match status" value="1"/>
</dbReference>
<feature type="domain" description="Histidine kinase" evidence="15">
    <location>
        <begin position="484"/>
        <end position="591"/>
    </location>
</feature>
<proteinExistence type="predicted"/>
<dbReference type="EMBL" id="JAPCKK010000014">
    <property type="protein sequence ID" value="MDP4096572.1"/>
    <property type="molecule type" value="Genomic_DNA"/>
</dbReference>
<dbReference type="InterPro" id="IPR010559">
    <property type="entry name" value="Sig_transdc_His_kin_internal"/>
</dbReference>
<comment type="caution">
    <text evidence="17">The sequence shown here is derived from an EMBL/GenBank/DDBJ whole genome shotgun (WGS) entry which is preliminary data.</text>
</comment>
<dbReference type="CDD" id="cd06225">
    <property type="entry name" value="HAMP"/>
    <property type="match status" value="1"/>
</dbReference>
<keyword evidence="8" id="KW-0547">Nucleotide-binding</keyword>
<evidence type="ECO:0000259" key="16">
    <source>
        <dbReference type="PROSITE" id="PS50885"/>
    </source>
</evidence>
<keyword evidence="4" id="KW-1003">Cell membrane</keyword>
<feature type="domain" description="HAMP" evidence="16">
    <location>
        <begin position="325"/>
        <end position="377"/>
    </location>
</feature>
<gene>
    <name evidence="17" type="ORF">OIN60_07300</name>
</gene>
<dbReference type="Pfam" id="PF02518">
    <property type="entry name" value="HATPase_c"/>
    <property type="match status" value="1"/>
</dbReference>
<keyword evidence="12" id="KW-0902">Two-component regulatory system</keyword>
<dbReference type="Pfam" id="PF06580">
    <property type="entry name" value="His_kinase"/>
    <property type="match status" value="1"/>
</dbReference>
<evidence type="ECO:0000256" key="2">
    <source>
        <dbReference type="ARBA" id="ARBA00004651"/>
    </source>
</evidence>
<dbReference type="PRINTS" id="PR00344">
    <property type="entry name" value="BCTRLSENSOR"/>
</dbReference>
<dbReference type="InterPro" id="IPR003594">
    <property type="entry name" value="HATPase_dom"/>
</dbReference>
<reference evidence="17 18" key="1">
    <citation type="submission" date="2022-10" db="EMBL/GenBank/DDBJ databases">
        <title>Paenibacillus description and whole genome data of maize root bacterial community.</title>
        <authorList>
            <person name="Marton D."/>
            <person name="Farkas M."/>
            <person name="Cserhati M."/>
        </authorList>
    </citation>
    <scope>NUCLEOTIDE SEQUENCE [LARGE SCALE GENOMIC DNA]</scope>
    <source>
        <strain evidence="17 18">P96</strain>
    </source>
</reference>
<keyword evidence="9 17" id="KW-0418">Kinase</keyword>
<dbReference type="Pfam" id="PF00672">
    <property type="entry name" value="HAMP"/>
    <property type="match status" value="1"/>
</dbReference>
<keyword evidence="18" id="KW-1185">Reference proteome</keyword>
<dbReference type="RefSeq" id="WP_305754202.1">
    <property type="nucleotide sequence ID" value="NZ_JAPCKK010000014.1"/>
</dbReference>
<dbReference type="PROSITE" id="PS50109">
    <property type="entry name" value="HIS_KIN"/>
    <property type="match status" value="1"/>
</dbReference>
<evidence type="ECO:0000256" key="13">
    <source>
        <dbReference type="ARBA" id="ARBA00023136"/>
    </source>
</evidence>
<dbReference type="Gene3D" id="6.10.340.10">
    <property type="match status" value="1"/>
</dbReference>
<accession>A0ABT9FPB5</accession>
<evidence type="ECO:0000256" key="12">
    <source>
        <dbReference type="ARBA" id="ARBA00023012"/>
    </source>
</evidence>
<dbReference type="InterPro" id="IPR050640">
    <property type="entry name" value="Bact_2-comp_sensor_kinase"/>
</dbReference>
<evidence type="ECO:0000256" key="4">
    <source>
        <dbReference type="ARBA" id="ARBA00022475"/>
    </source>
</evidence>
<dbReference type="GO" id="GO:0016301">
    <property type="term" value="F:kinase activity"/>
    <property type="evidence" value="ECO:0007669"/>
    <property type="project" value="UniProtKB-KW"/>
</dbReference>
<dbReference type="SUPFAM" id="SSF55874">
    <property type="entry name" value="ATPase domain of HSP90 chaperone/DNA topoisomerase II/histidine kinase"/>
    <property type="match status" value="1"/>
</dbReference>
<dbReference type="CDD" id="cd12912">
    <property type="entry name" value="PDC2_MCP_like"/>
    <property type="match status" value="1"/>
</dbReference>
<evidence type="ECO:0000313" key="18">
    <source>
        <dbReference type="Proteomes" id="UP001241848"/>
    </source>
</evidence>
<dbReference type="Pfam" id="PF02743">
    <property type="entry name" value="dCache_1"/>
    <property type="match status" value="1"/>
</dbReference>